<feature type="binding site" evidence="7">
    <location>
        <position position="241"/>
    </location>
    <ligand>
        <name>substrate</name>
    </ligand>
</feature>
<feature type="active site" description="Proton acceptor" evidence="7">
    <location>
        <position position="246"/>
    </location>
</feature>
<evidence type="ECO:0000259" key="8">
    <source>
        <dbReference type="Pfam" id="PF00479"/>
    </source>
</evidence>
<dbReference type="HAMAP" id="MF_00966">
    <property type="entry name" value="G6PD"/>
    <property type="match status" value="1"/>
</dbReference>
<feature type="binding site" evidence="7">
    <location>
        <position position="50"/>
    </location>
    <ligand>
        <name>NADP(+)</name>
        <dbReference type="ChEBI" id="CHEBI:58349"/>
    </ligand>
</feature>
<comment type="similarity">
    <text evidence="2 7">Belongs to the glucose-6-phosphate dehydrogenase family.</text>
</comment>
<evidence type="ECO:0000256" key="6">
    <source>
        <dbReference type="ARBA" id="ARBA00023277"/>
    </source>
</evidence>
<dbReference type="GO" id="GO:0005829">
    <property type="term" value="C:cytosol"/>
    <property type="evidence" value="ECO:0007669"/>
    <property type="project" value="TreeGrafter"/>
</dbReference>
<dbReference type="GO" id="GO:0009051">
    <property type="term" value="P:pentose-phosphate shunt, oxidative branch"/>
    <property type="evidence" value="ECO:0007669"/>
    <property type="project" value="TreeGrafter"/>
</dbReference>
<dbReference type="PANTHER" id="PTHR23429">
    <property type="entry name" value="GLUCOSE-6-PHOSPHATE 1-DEHYDROGENASE G6PD"/>
    <property type="match status" value="1"/>
</dbReference>
<evidence type="ECO:0000256" key="2">
    <source>
        <dbReference type="ARBA" id="ARBA00009975"/>
    </source>
</evidence>
<comment type="catalytic activity">
    <reaction evidence="7">
        <text>D-glucose 6-phosphate + NADP(+) = 6-phospho-D-glucono-1,5-lactone + NADPH + H(+)</text>
        <dbReference type="Rhea" id="RHEA:15841"/>
        <dbReference type="ChEBI" id="CHEBI:15378"/>
        <dbReference type="ChEBI" id="CHEBI:57783"/>
        <dbReference type="ChEBI" id="CHEBI:57955"/>
        <dbReference type="ChEBI" id="CHEBI:58349"/>
        <dbReference type="ChEBI" id="CHEBI:61548"/>
        <dbReference type="EC" id="1.1.1.49"/>
    </reaction>
</comment>
<gene>
    <name evidence="7" type="primary">zwf</name>
    <name evidence="10" type="ORF">Ga0123462_0420</name>
</gene>
<dbReference type="GO" id="GO:0050661">
    <property type="term" value="F:NADP binding"/>
    <property type="evidence" value="ECO:0007669"/>
    <property type="project" value="UniProtKB-UniRule"/>
</dbReference>
<feature type="binding site" evidence="7">
    <location>
        <position position="222"/>
    </location>
    <ligand>
        <name>substrate</name>
    </ligand>
</feature>
<dbReference type="Pfam" id="PF02781">
    <property type="entry name" value="G6PD_C"/>
    <property type="match status" value="1"/>
</dbReference>
<dbReference type="SUPFAM" id="SSF55347">
    <property type="entry name" value="Glyceraldehyde-3-phosphate dehydrogenase-like, C-terminal domain"/>
    <property type="match status" value="1"/>
</dbReference>
<evidence type="ECO:0000256" key="5">
    <source>
        <dbReference type="ARBA" id="ARBA00023002"/>
    </source>
</evidence>
<dbReference type="SUPFAM" id="SSF51735">
    <property type="entry name" value="NAD(P)-binding Rossmann-fold domains"/>
    <property type="match status" value="1"/>
</dbReference>
<accession>A0A2K8L1V1</accession>
<keyword evidence="3 7" id="KW-0313">Glucose metabolism</keyword>
<dbReference type="PIRSF" id="PIRSF000110">
    <property type="entry name" value="G6PD"/>
    <property type="match status" value="1"/>
</dbReference>
<dbReference type="GO" id="GO:0006006">
    <property type="term" value="P:glucose metabolic process"/>
    <property type="evidence" value="ECO:0007669"/>
    <property type="project" value="UniProtKB-KW"/>
</dbReference>
<sequence length="504" mass="57630">MNDATQPEPCNIVIFGAGGDLSKRKLLPALARMQRWNLIAPESRIIGILREGTWNLDTWKAYVRQSLEEFRSDNVNDEESWGHISQMLELTIGDLGEAEMYQRLRQTLKSANGKTNVLFYLAIPPDWYEATVSNLHAEGLLDESDGFRRIVIEKPFGNDLNSARELNRRIGEYAGESQIYRIDHYLGKEGVQNLMVFRFANTVFEPLWNRNYIDHVQISVSESLGVEYRAGYYEKAGALVDMIQSHLIQVMTLVAMESPISLEGNAVRDEKVKILKSVRPIPVERVNEFAVRAQYAGGTRDGKRILAYRDEEGVDPSSTIDTFAAVKLYIDNWRWQDVPFLLRTGKRLPERVSEITIRFKQPPKNLFSVTQQHLPQNELIFRLHPEEGMIYLLNAKLPGLNDKLRELALDAPYAVSGADSPEAYETLLHDVLLGQSALFSRADEVEESWRIVAPIMEAWKERRGLHFYEANTWDIPGMEELMEDCVGCWRDLSATHQHGYTPIS</sequence>
<dbReference type="NCBIfam" id="TIGR00871">
    <property type="entry name" value="zwf"/>
    <property type="match status" value="1"/>
</dbReference>
<dbReference type="GO" id="GO:0004345">
    <property type="term" value="F:glucose-6-phosphate dehydrogenase activity"/>
    <property type="evidence" value="ECO:0007669"/>
    <property type="project" value="UniProtKB-UniRule"/>
</dbReference>
<evidence type="ECO:0000256" key="7">
    <source>
        <dbReference type="HAMAP-Rule" id="MF_00966"/>
    </source>
</evidence>
<protein>
    <recommendedName>
        <fullName evidence="7">Glucose-6-phosphate 1-dehydrogenase</fullName>
        <shortName evidence="7">G6PD</shortName>
        <ecNumber evidence="7">1.1.1.49</ecNumber>
    </recommendedName>
</protein>
<evidence type="ECO:0000313" key="11">
    <source>
        <dbReference type="Proteomes" id="UP000231637"/>
    </source>
</evidence>
<feature type="domain" description="Glucose-6-phosphate dehydrogenase NAD-binding" evidence="8">
    <location>
        <begin position="13"/>
        <end position="193"/>
    </location>
</feature>
<keyword evidence="5 7" id="KW-0560">Oxidoreductase</keyword>
<dbReference type="AlphaFoldDB" id="A0A2K8L1V1"/>
<dbReference type="EMBL" id="CP018800">
    <property type="protein sequence ID" value="ATX81295.1"/>
    <property type="molecule type" value="Genomic_DNA"/>
</dbReference>
<dbReference type="PANTHER" id="PTHR23429:SF0">
    <property type="entry name" value="GLUCOSE-6-PHOSPHATE 1-DEHYDROGENASE"/>
    <property type="match status" value="1"/>
</dbReference>
<dbReference type="InterPro" id="IPR022674">
    <property type="entry name" value="G6P_DH_NAD-bd"/>
</dbReference>
<dbReference type="KEGG" id="mfn:Ga0123462_0420"/>
<feature type="binding site" evidence="7">
    <location>
        <position position="154"/>
    </location>
    <ligand>
        <name>NADP(+)</name>
        <dbReference type="ChEBI" id="CHEBI:58349"/>
    </ligand>
</feature>
<dbReference type="EC" id="1.1.1.49" evidence="7"/>
<dbReference type="InterPro" id="IPR001282">
    <property type="entry name" value="G6P_DH"/>
</dbReference>
<dbReference type="InterPro" id="IPR022675">
    <property type="entry name" value="G6P_DH_C"/>
</dbReference>
<dbReference type="UniPathway" id="UPA00115">
    <property type="reaction ID" value="UER00408"/>
</dbReference>
<proteinExistence type="inferred from homology"/>
<comment type="function">
    <text evidence="7">Catalyzes the oxidation of glucose 6-phosphate to 6-phosphogluconolactone.</text>
</comment>
<keyword evidence="6 7" id="KW-0119">Carbohydrate metabolism</keyword>
<keyword evidence="11" id="KW-1185">Reference proteome</keyword>
<evidence type="ECO:0000313" key="10">
    <source>
        <dbReference type="EMBL" id="ATX81295.1"/>
    </source>
</evidence>
<comment type="pathway">
    <text evidence="1 7">Carbohydrate degradation; pentose phosphate pathway; D-ribulose 5-phosphate from D-glucose 6-phosphate (oxidative stage): step 1/3.</text>
</comment>
<dbReference type="Proteomes" id="UP000231637">
    <property type="component" value="Chromosome"/>
</dbReference>
<evidence type="ECO:0000256" key="4">
    <source>
        <dbReference type="ARBA" id="ARBA00022857"/>
    </source>
</evidence>
<dbReference type="RefSeq" id="WP_100264775.1">
    <property type="nucleotide sequence ID" value="NZ_CP018800.1"/>
</dbReference>
<feature type="binding site" evidence="7">
    <location>
        <position position="184"/>
    </location>
    <ligand>
        <name>substrate</name>
    </ligand>
</feature>
<dbReference type="PROSITE" id="PS00069">
    <property type="entry name" value="G6P_DEHYDROGENASE"/>
    <property type="match status" value="1"/>
</dbReference>
<dbReference type="Pfam" id="PF00479">
    <property type="entry name" value="G6PD_N"/>
    <property type="match status" value="1"/>
</dbReference>
<dbReference type="OrthoDB" id="9802739at2"/>
<feature type="binding site" evidence="7">
    <location>
        <position position="346"/>
    </location>
    <ligand>
        <name>substrate</name>
    </ligand>
</feature>
<evidence type="ECO:0000256" key="1">
    <source>
        <dbReference type="ARBA" id="ARBA00004937"/>
    </source>
</evidence>
<comment type="caution">
    <text evidence="7">Lacks conserved residue(s) required for the propagation of feature annotation.</text>
</comment>
<feature type="binding site" evidence="7">
    <location>
        <position position="188"/>
    </location>
    <ligand>
        <name>substrate</name>
    </ligand>
</feature>
<dbReference type="Gene3D" id="3.30.360.10">
    <property type="entry name" value="Dihydrodipicolinate Reductase, domain 2"/>
    <property type="match status" value="1"/>
</dbReference>
<feature type="binding site" evidence="7">
    <location>
        <begin position="94"/>
        <end position="95"/>
    </location>
    <ligand>
        <name>NADP(+)</name>
        <dbReference type="ChEBI" id="CHEBI:58349"/>
    </ligand>
</feature>
<keyword evidence="4 7" id="KW-0521">NADP</keyword>
<dbReference type="InterPro" id="IPR036291">
    <property type="entry name" value="NAD(P)-bd_dom_sf"/>
</dbReference>
<evidence type="ECO:0000256" key="3">
    <source>
        <dbReference type="ARBA" id="ARBA00022526"/>
    </source>
</evidence>
<dbReference type="PRINTS" id="PR00079">
    <property type="entry name" value="G6PDHDRGNASE"/>
</dbReference>
<reference evidence="10 11" key="1">
    <citation type="submission" date="2016-12" db="EMBL/GenBank/DDBJ databases">
        <title>Isolation and genomic insights into novel planktonic Zetaproteobacteria from stratified waters of the Chesapeake Bay.</title>
        <authorList>
            <person name="McAllister S.M."/>
            <person name="Kato S."/>
            <person name="Chan C.S."/>
            <person name="Chiu B.K."/>
            <person name="Field E.K."/>
        </authorList>
    </citation>
    <scope>NUCLEOTIDE SEQUENCE [LARGE SCALE GENOMIC DNA]</scope>
    <source>
        <strain evidence="10 11">CP-8</strain>
    </source>
</reference>
<evidence type="ECO:0000259" key="9">
    <source>
        <dbReference type="Pfam" id="PF02781"/>
    </source>
</evidence>
<feature type="domain" description="Glucose-6-phosphate dehydrogenase C-terminal" evidence="9">
    <location>
        <begin position="195"/>
        <end position="489"/>
    </location>
</feature>
<dbReference type="InterPro" id="IPR019796">
    <property type="entry name" value="G6P_DH_AS"/>
</dbReference>
<organism evidence="10 11">
    <name type="scientific">Mariprofundus ferrinatatus</name>
    <dbReference type="NCBI Taxonomy" id="1921087"/>
    <lineage>
        <taxon>Bacteria</taxon>
        <taxon>Pseudomonadati</taxon>
        <taxon>Pseudomonadota</taxon>
        <taxon>Candidatius Mariprofundia</taxon>
        <taxon>Mariprofundales</taxon>
        <taxon>Mariprofundaceae</taxon>
        <taxon>Mariprofundus</taxon>
    </lineage>
</organism>
<name>A0A2K8L1V1_9PROT</name>
<dbReference type="Gene3D" id="3.40.50.720">
    <property type="entry name" value="NAD(P)-binding Rossmann-like Domain"/>
    <property type="match status" value="1"/>
</dbReference>